<gene>
    <name evidence="2" type="ORF">MUCCIDRAFT_82050</name>
</gene>
<sequence>MNQKIPHSTVVQQQQHDTSWKHSREEQVAELRARKKGKERASVRDDIDDLFNPMPTYIINDSLSRPLLLSSQIRREVYKLGSKRLSGELINTETSVLKDIIANLKPCSMSQQLDVMAAEIALNFDSKNQDHTHALNRAKNLKNATDCLKHLISEYKAASYATFKKVKIFSIHIIKDTMTLIQ</sequence>
<evidence type="ECO:0000256" key="1">
    <source>
        <dbReference type="SAM" id="MobiDB-lite"/>
    </source>
</evidence>
<proteinExistence type="predicted"/>
<keyword evidence="3" id="KW-1185">Reference proteome</keyword>
<evidence type="ECO:0000313" key="2">
    <source>
        <dbReference type="EMBL" id="OAD01652.1"/>
    </source>
</evidence>
<feature type="compositionally biased region" description="Polar residues" evidence="1">
    <location>
        <begin position="1"/>
        <end position="17"/>
    </location>
</feature>
<dbReference type="Proteomes" id="UP000077051">
    <property type="component" value="Unassembled WGS sequence"/>
</dbReference>
<protein>
    <submittedName>
        <fullName evidence="2">Uncharacterized protein</fullName>
    </submittedName>
</protein>
<dbReference type="EMBL" id="AMYB01000005">
    <property type="protein sequence ID" value="OAD01652.1"/>
    <property type="molecule type" value="Genomic_DNA"/>
</dbReference>
<feature type="region of interest" description="Disordered" evidence="1">
    <location>
        <begin position="1"/>
        <end position="26"/>
    </location>
</feature>
<dbReference type="AlphaFoldDB" id="A0A168JV25"/>
<organism evidence="2 3">
    <name type="scientific">Mucor lusitanicus CBS 277.49</name>
    <dbReference type="NCBI Taxonomy" id="747725"/>
    <lineage>
        <taxon>Eukaryota</taxon>
        <taxon>Fungi</taxon>
        <taxon>Fungi incertae sedis</taxon>
        <taxon>Mucoromycota</taxon>
        <taxon>Mucoromycotina</taxon>
        <taxon>Mucoromycetes</taxon>
        <taxon>Mucorales</taxon>
        <taxon>Mucorineae</taxon>
        <taxon>Mucoraceae</taxon>
        <taxon>Mucor</taxon>
    </lineage>
</organism>
<comment type="caution">
    <text evidence="2">The sequence shown here is derived from an EMBL/GenBank/DDBJ whole genome shotgun (WGS) entry which is preliminary data.</text>
</comment>
<dbReference type="VEuPathDB" id="FungiDB:MUCCIDRAFT_82050"/>
<evidence type="ECO:0000313" key="3">
    <source>
        <dbReference type="Proteomes" id="UP000077051"/>
    </source>
</evidence>
<accession>A0A168JV25</accession>
<name>A0A168JV25_MUCCL</name>
<reference evidence="2 3" key="1">
    <citation type="submission" date="2015-06" db="EMBL/GenBank/DDBJ databases">
        <title>Expansion of signal transduction pathways in fungi by whole-genome duplication.</title>
        <authorList>
            <consortium name="DOE Joint Genome Institute"/>
            <person name="Corrochano L.M."/>
            <person name="Kuo A."/>
            <person name="Marcet-Houben M."/>
            <person name="Polaino S."/>
            <person name="Salamov A."/>
            <person name="Villalobos J.M."/>
            <person name="Alvarez M.I."/>
            <person name="Avalos J."/>
            <person name="Benito E.P."/>
            <person name="Benoit I."/>
            <person name="Burger G."/>
            <person name="Camino L.P."/>
            <person name="Canovas D."/>
            <person name="Cerda-Olmedo E."/>
            <person name="Cheng J.-F."/>
            <person name="Dominguez A."/>
            <person name="Elias M."/>
            <person name="Eslava A.P."/>
            <person name="Glaser F."/>
            <person name="Grimwood J."/>
            <person name="Gutierrez G."/>
            <person name="Heitman J."/>
            <person name="Henrissat B."/>
            <person name="Iturriaga E.A."/>
            <person name="Lang B.F."/>
            <person name="Lavin J.L."/>
            <person name="Lee S."/>
            <person name="Li W."/>
            <person name="Lindquist E."/>
            <person name="Lopez-Garcia S."/>
            <person name="Luque E.M."/>
            <person name="Marcos A.T."/>
            <person name="Martin J."/>
            <person name="Mccluskey K."/>
            <person name="Medina H.R."/>
            <person name="Miralles-Duran A."/>
            <person name="Miyazaki A."/>
            <person name="Munoz-Torres E."/>
            <person name="Oguiza J.A."/>
            <person name="Ohm R."/>
            <person name="Olmedo M."/>
            <person name="Orejas M."/>
            <person name="Ortiz-Castellanos L."/>
            <person name="Pisabarro A.G."/>
            <person name="Rodriguez-Romero J."/>
            <person name="Ruiz-Herrera J."/>
            <person name="Ruiz-Vazquez R."/>
            <person name="Sanz C."/>
            <person name="Schackwitz W."/>
            <person name="Schmutz J."/>
            <person name="Shahriari M."/>
            <person name="Shelest E."/>
            <person name="Silva-Franco F."/>
            <person name="Soanes D."/>
            <person name="Syed K."/>
            <person name="Tagua V.G."/>
            <person name="Talbot N.J."/>
            <person name="Thon M."/>
            <person name="De Vries R.P."/>
            <person name="Wiebenga A."/>
            <person name="Yadav J.S."/>
            <person name="Braun E.L."/>
            <person name="Baker S."/>
            <person name="Garre V."/>
            <person name="Horwitz B."/>
            <person name="Torres-Martinez S."/>
            <person name="Idnurm A."/>
            <person name="Herrera-Estrella A."/>
            <person name="Gabaldon T."/>
            <person name="Grigoriev I.V."/>
        </authorList>
    </citation>
    <scope>NUCLEOTIDE SEQUENCE [LARGE SCALE GENOMIC DNA]</scope>
    <source>
        <strain evidence="2 3">CBS 277.49</strain>
    </source>
</reference>
<dbReference type="OrthoDB" id="2421456at2759"/>